<evidence type="ECO:0000313" key="3">
    <source>
        <dbReference type="EMBL" id="CAH1264936.1"/>
    </source>
</evidence>
<evidence type="ECO:0000256" key="2">
    <source>
        <dbReference type="SAM" id="MobiDB-lite"/>
    </source>
</evidence>
<feature type="compositionally biased region" description="Low complexity" evidence="2">
    <location>
        <begin position="1"/>
        <end position="10"/>
    </location>
</feature>
<evidence type="ECO:0000313" key="4">
    <source>
        <dbReference type="Proteomes" id="UP000838412"/>
    </source>
</evidence>
<accession>A0A8J9ZWL4</accession>
<proteinExistence type="predicted"/>
<dbReference type="Proteomes" id="UP000838412">
    <property type="component" value="Chromosome 5"/>
</dbReference>
<dbReference type="EMBL" id="OV696690">
    <property type="protein sequence ID" value="CAH1264936.1"/>
    <property type="molecule type" value="Genomic_DNA"/>
</dbReference>
<keyword evidence="1" id="KW-0175">Coiled coil</keyword>
<name>A0A8J9ZWL4_BRALA</name>
<feature type="coiled-coil region" evidence="1">
    <location>
        <begin position="189"/>
        <end position="216"/>
    </location>
</feature>
<reference evidence="3" key="1">
    <citation type="submission" date="2022-01" db="EMBL/GenBank/DDBJ databases">
        <authorList>
            <person name="Braso-Vives M."/>
        </authorList>
    </citation>
    <scope>NUCLEOTIDE SEQUENCE</scope>
</reference>
<sequence length="397" mass="44803">MIRRAAGGSVRARRRCGQRSSRREGKVDMTAFKLLVLLVPLFLVGTGLASADDLEKTPEDELRERGFQVSEGCASHKHGDQWASATKGVNCACARRRSLCYSVTCLPDTRLAVAKGRWDCVFDNDKHNVDPIPDVKPVLPQETWINAQRKETRIDNLRPGPVFRSLDVFSAIFAVVSFLAGAISDQQSQQEVMDKLEDLERKIDDLSDDISDLHAEVAAGNQWIEGVVLYGRSEQRLRYLLHYLNERLSVDANGQLQPAFRAQLWADAVLSFSSDGVEEILFHLHDMMMGTLGVFGRKPLFLIFEARMDGDSSGYWNQDILWFHNLSHSNNKVKNFLEYIFSLEVSGYAAFATALNLKGRSDETTYILDEGKEKIEDQGNFLEPYVKGEIENDIYVK</sequence>
<feature type="region of interest" description="Disordered" evidence="2">
    <location>
        <begin position="1"/>
        <end position="22"/>
    </location>
</feature>
<keyword evidence="4" id="KW-1185">Reference proteome</keyword>
<protein>
    <submittedName>
        <fullName evidence="3">Hypp3099 protein</fullName>
    </submittedName>
</protein>
<organism evidence="3 4">
    <name type="scientific">Branchiostoma lanceolatum</name>
    <name type="common">Common lancelet</name>
    <name type="synonym">Amphioxus lanceolatum</name>
    <dbReference type="NCBI Taxonomy" id="7740"/>
    <lineage>
        <taxon>Eukaryota</taxon>
        <taxon>Metazoa</taxon>
        <taxon>Chordata</taxon>
        <taxon>Cephalochordata</taxon>
        <taxon>Leptocardii</taxon>
        <taxon>Amphioxiformes</taxon>
        <taxon>Branchiostomatidae</taxon>
        <taxon>Branchiostoma</taxon>
    </lineage>
</organism>
<gene>
    <name evidence="3" type="primary">Hypp3099</name>
    <name evidence="3" type="ORF">BLAG_LOCUS19108</name>
</gene>
<evidence type="ECO:0000256" key="1">
    <source>
        <dbReference type="SAM" id="Coils"/>
    </source>
</evidence>
<dbReference type="AlphaFoldDB" id="A0A8J9ZWL4"/>